<dbReference type="OrthoDB" id="1081286at2"/>
<dbReference type="AlphaFoldDB" id="A0A096ACY6"/>
<name>A0A096ACY6_9BACT</name>
<feature type="transmembrane region" description="Helical" evidence="1">
    <location>
        <begin position="30"/>
        <end position="48"/>
    </location>
</feature>
<dbReference type="GeneID" id="78531583"/>
<comment type="caution">
    <text evidence="2">The sequence shown here is derived from an EMBL/GenBank/DDBJ whole genome shotgun (WGS) entry which is preliminary data.</text>
</comment>
<protein>
    <recommendedName>
        <fullName evidence="4">Mechanosensitive ion channel protein MscS</fullName>
    </recommendedName>
</protein>
<sequence>MEHNKSTARRPDHRLRPMNERGKFFVTRQWLNSIFMLGALIGGIFYFATDNTNTGIIIILVAMVFKIIECILRFIK</sequence>
<keyword evidence="1" id="KW-0472">Membrane</keyword>
<gene>
    <name evidence="2" type="ORF">HMPREF0647_05400</name>
</gene>
<dbReference type="Proteomes" id="UP000029525">
    <property type="component" value="Unassembled WGS sequence"/>
</dbReference>
<evidence type="ECO:0000313" key="2">
    <source>
        <dbReference type="EMBL" id="KGF44765.1"/>
    </source>
</evidence>
<feature type="transmembrane region" description="Helical" evidence="1">
    <location>
        <begin position="54"/>
        <end position="75"/>
    </location>
</feature>
<keyword evidence="1" id="KW-1133">Transmembrane helix</keyword>
<proteinExistence type="predicted"/>
<organism evidence="2 3">
    <name type="scientific">Prevotella bivia DNF00320</name>
    <dbReference type="NCBI Taxonomy" id="1401068"/>
    <lineage>
        <taxon>Bacteria</taxon>
        <taxon>Pseudomonadati</taxon>
        <taxon>Bacteroidota</taxon>
        <taxon>Bacteroidia</taxon>
        <taxon>Bacteroidales</taxon>
        <taxon>Prevotellaceae</taxon>
        <taxon>Prevotella</taxon>
    </lineage>
</organism>
<keyword evidence="1" id="KW-0812">Transmembrane</keyword>
<accession>A0A096ACY6</accession>
<reference evidence="2 3" key="1">
    <citation type="submission" date="2014-07" db="EMBL/GenBank/DDBJ databases">
        <authorList>
            <person name="McCorrison J."/>
            <person name="Sanka R."/>
            <person name="Torralba M."/>
            <person name="Gillis M."/>
            <person name="Haft D.H."/>
            <person name="Methe B."/>
            <person name="Sutton G."/>
            <person name="Nelson K.E."/>
        </authorList>
    </citation>
    <scope>NUCLEOTIDE SEQUENCE [LARGE SCALE GENOMIC DNA]</scope>
    <source>
        <strain evidence="2 3">DNF00320</strain>
    </source>
</reference>
<evidence type="ECO:0008006" key="4">
    <source>
        <dbReference type="Google" id="ProtNLM"/>
    </source>
</evidence>
<dbReference type="RefSeq" id="WP_004337554.1">
    <property type="nucleotide sequence ID" value="NZ_JRNQ01000028.1"/>
</dbReference>
<evidence type="ECO:0000313" key="3">
    <source>
        <dbReference type="Proteomes" id="UP000029525"/>
    </source>
</evidence>
<evidence type="ECO:0000256" key="1">
    <source>
        <dbReference type="SAM" id="Phobius"/>
    </source>
</evidence>
<dbReference type="EMBL" id="JRNQ01000028">
    <property type="protein sequence ID" value="KGF44765.1"/>
    <property type="molecule type" value="Genomic_DNA"/>
</dbReference>